<proteinExistence type="predicted"/>
<protein>
    <submittedName>
        <fullName evidence="3">GGDEF domain-containing protein</fullName>
    </submittedName>
</protein>
<dbReference type="AlphaFoldDB" id="A0A4Q9B7P1"/>
<dbReference type="GO" id="GO:0005886">
    <property type="term" value="C:plasma membrane"/>
    <property type="evidence" value="ECO:0007669"/>
    <property type="project" value="TreeGrafter"/>
</dbReference>
<dbReference type="PANTHER" id="PTHR45138">
    <property type="entry name" value="REGULATORY COMPONENTS OF SENSORY TRANSDUCTION SYSTEM"/>
    <property type="match status" value="1"/>
</dbReference>
<evidence type="ECO:0000259" key="2">
    <source>
        <dbReference type="PROSITE" id="PS50887"/>
    </source>
</evidence>
<keyword evidence="1" id="KW-0812">Transmembrane</keyword>
<feature type="transmembrane region" description="Helical" evidence="1">
    <location>
        <begin position="48"/>
        <end position="65"/>
    </location>
</feature>
<comment type="caution">
    <text evidence="3">The sequence shown here is derived from an EMBL/GenBank/DDBJ whole genome shotgun (WGS) entry which is preliminary data.</text>
</comment>
<keyword evidence="4" id="KW-1185">Reference proteome</keyword>
<dbReference type="InterPro" id="IPR043128">
    <property type="entry name" value="Rev_trsase/Diguanyl_cyclase"/>
</dbReference>
<feature type="transmembrane region" description="Helical" evidence="1">
    <location>
        <begin position="158"/>
        <end position="176"/>
    </location>
</feature>
<dbReference type="InterPro" id="IPR000160">
    <property type="entry name" value="GGDEF_dom"/>
</dbReference>
<dbReference type="OrthoDB" id="9759607at2"/>
<feature type="transmembrane region" description="Helical" evidence="1">
    <location>
        <begin position="77"/>
        <end position="95"/>
    </location>
</feature>
<keyword evidence="1" id="KW-1133">Transmembrane helix</keyword>
<dbReference type="GO" id="GO:1902201">
    <property type="term" value="P:negative regulation of bacterial-type flagellum-dependent cell motility"/>
    <property type="evidence" value="ECO:0007669"/>
    <property type="project" value="TreeGrafter"/>
</dbReference>
<feature type="transmembrane region" description="Helical" evidence="1">
    <location>
        <begin position="101"/>
        <end position="121"/>
    </location>
</feature>
<dbReference type="SUPFAM" id="SSF55073">
    <property type="entry name" value="Nucleotide cyclase"/>
    <property type="match status" value="1"/>
</dbReference>
<accession>A0A4Q9B7P1</accession>
<dbReference type="CDD" id="cd01949">
    <property type="entry name" value="GGDEF"/>
    <property type="match status" value="1"/>
</dbReference>
<evidence type="ECO:0000256" key="1">
    <source>
        <dbReference type="SAM" id="Phobius"/>
    </source>
</evidence>
<evidence type="ECO:0000313" key="3">
    <source>
        <dbReference type="EMBL" id="TBH21163.1"/>
    </source>
</evidence>
<dbReference type="FunFam" id="3.30.70.270:FF:000001">
    <property type="entry name" value="Diguanylate cyclase domain protein"/>
    <property type="match status" value="1"/>
</dbReference>
<dbReference type="InterPro" id="IPR050469">
    <property type="entry name" value="Diguanylate_Cyclase"/>
</dbReference>
<dbReference type="EMBL" id="SIJL01000003">
    <property type="protein sequence ID" value="TBH21163.1"/>
    <property type="molecule type" value="Genomic_DNA"/>
</dbReference>
<sequence>MRPTLELPDPLDPLRRRIALWLLALGALAASVALWASSRVRLDPVDRLFLPLMAPGFLGLALALWRSPRTASWALPAAHGLVALYLLSTLGYQLLLDPNPMGLSPAAFWVPFVFFSGFLFFQARRAVRLALLYLLALLLLAFLGGLKNPFLPAHLNALVQFFGSNLAYLGLLYLLVRVREGYVEARRDAHTDFLTGLRNRRYLEQALERELFRVRRYGRPLSLVVLDLDGFKGVNDAYGHEAGDRVLKAVAATLEAHVRQSDRVVRLGGEEFAVLLPETSLAQALGLAQRLRQAVATLRVPPVERLSASFGVAQARPEDSSLSLLKRADEAMYRAKRRGKNRVEAG</sequence>
<dbReference type="GO" id="GO:0052621">
    <property type="term" value="F:diguanylate cyclase activity"/>
    <property type="evidence" value="ECO:0007669"/>
    <property type="project" value="TreeGrafter"/>
</dbReference>
<feature type="transmembrane region" description="Helical" evidence="1">
    <location>
        <begin position="128"/>
        <end position="146"/>
    </location>
</feature>
<dbReference type="PANTHER" id="PTHR45138:SF9">
    <property type="entry name" value="DIGUANYLATE CYCLASE DGCM-RELATED"/>
    <property type="match status" value="1"/>
</dbReference>
<keyword evidence="1" id="KW-0472">Membrane</keyword>
<dbReference type="Proteomes" id="UP000292858">
    <property type="component" value="Unassembled WGS sequence"/>
</dbReference>
<gene>
    <name evidence="3" type="ORF">ETP66_03320</name>
</gene>
<dbReference type="GO" id="GO:0043709">
    <property type="term" value="P:cell adhesion involved in single-species biofilm formation"/>
    <property type="evidence" value="ECO:0007669"/>
    <property type="project" value="TreeGrafter"/>
</dbReference>
<reference evidence="3 4" key="1">
    <citation type="submission" date="2019-02" db="EMBL/GenBank/DDBJ databases">
        <title>Thermus sp. a novel from hot spring.</title>
        <authorList>
            <person name="Zhao Z."/>
        </authorList>
    </citation>
    <scope>NUCLEOTIDE SEQUENCE [LARGE SCALE GENOMIC DNA]</scope>
    <source>
        <strain evidence="3 4">CFH 72773T</strain>
    </source>
</reference>
<evidence type="ECO:0000313" key="4">
    <source>
        <dbReference type="Proteomes" id="UP000292858"/>
    </source>
</evidence>
<dbReference type="SMART" id="SM00267">
    <property type="entry name" value="GGDEF"/>
    <property type="match status" value="1"/>
</dbReference>
<dbReference type="PROSITE" id="PS50887">
    <property type="entry name" value="GGDEF"/>
    <property type="match status" value="1"/>
</dbReference>
<dbReference type="Pfam" id="PF00990">
    <property type="entry name" value="GGDEF"/>
    <property type="match status" value="1"/>
</dbReference>
<feature type="transmembrane region" description="Helical" evidence="1">
    <location>
        <begin position="18"/>
        <end position="36"/>
    </location>
</feature>
<dbReference type="NCBIfam" id="TIGR00254">
    <property type="entry name" value="GGDEF"/>
    <property type="match status" value="1"/>
</dbReference>
<dbReference type="RefSeq" id="WP_130840603.1">
    <property type="nucleotide sequence ID" value="NZ_SIJL01000003.1"/>
</dbReference>
<dbReference type="InterPro" id="IPR029787">
    <property type="entry name" value="Nucleotide_cyclase"/>
</dbReference>
<organism evidence="3 4">
    <name type="scientific">Thermus thermamylovorans</name>
    <dbReference type="NCBI Taxonomy" id="2509362"/>
    <lineage>
        <taxon>Bacteria</taxon>
        <taxon>Thermotogati</taxon>
        <taxon>Deinococcota</taxon>
        <taxon>Deinococci</taxon>
        <taxon>Thermales</taxon>
        <taxon>Thermaceae</taxon>
        <taxon>Thermus</taxon>
    </lineage>
</organism>
<feature type="domain" description="GGDEF" evidence="2">
    <location>
        <begin position="219"/>
        <end position="346"/>
    </location>
</feature>
<name>A0A4Q9B7P1_9DEIN</name>
<dbReference type="Gene3D" id="3.30.70.270">
    <property type="match status" value="1"/>
</dbReference>